<dbReference type="AlphaFoldDB" id="A0AAV2NXU6"/>
<accession>A0AAV2NXU6</accession>
<organism evidence="1 2">
    <name type="scientific">Lasius platythorax</name>
    <dbReference type="NCBI Taxonomy" id="488582"/>
    <lineage>
        <taxon>Eukaryota</taxon>
        <taxon>Metazoa</taxon>
        <taxon>Ecdysozoa</taxon>
        <taxon>Arthropoda</taxon>
        <taxon>Hexapoda</taxon>
        <taxon>Insecta</taxon>
        <taxon>Pterygota</taxon>
        <taxon>Neoptera</taxon>
        <taxon>Endopterygota</taxon>
        <taxon>Hymenoptera</taxon>
        <taxon>Apocrita</taxon>
        <taxon>Aculeata</taxon>
        <taxon>Formicoidea</taxon>
        <taxon>Formicidae</taxon>
        <taxon>Formicinae</taxon>
        <taxon>Lasius</taxon>
        <taxon>Lasius</taxon>
    </lineage>
</organism>
<evidence type="ECO:0000313" key="2">
    <source>
        <dbReference type="Proteomes" id="UP001497644"/>
    </source>
</evidence>
<dbReference type="Proteomes" id="UP001497644">
    <property type="component" value="Chromosome 6"/>
</dbReference>
<keyword evidence="2" id="KW-1185">Reference proteome</keyword>
<sequence length="102" mass="11287">MRSVIGNENKDKGNEVEGIDRVAEAGAGLNEASYQRGREVVVERADILNGPQSRGREQNIMKAPGNDMALHFALIKLSYSSTNRSRPCDTIIETRMIVHFNA</sequence>
<dbReference type="EMBL" id="OZ034829">
    <property type="protein sequence ID" value="CAL1685400.1"/>
    <property type="molecule type" value="Genomic_DNA"/>
</dbReference>
<evidence type="ECO:0000313" key="1">
    <source>
        <dbReference type="EMBL" id="CAL1685400.1"/>
    </source>
</evidence>
<name>A0AAV2NXU6_9HYME</name>
<reference evidence="1" key="1">
    <citation type="submission" date="2024-04" db="EMBL/GenBank/DDBJ databases">
        <authorList>
            <consortium name="Molecular Ecology Group"/>
        </authorList>
    </citation>
    <scope>NUCLEOTIDE SEQUENCE</scope>
</reference>
<protein>
    <submittedName>
        <fullName evidence="1">Uncharacterized protein</fullName>
    </submittedName>
</protein>
<gene>
    <name evidence="1" type="ORF">LPLAT_LOCUS10907</name>
</gene>
<proteinExistence type="predicted"/>